<accession>A0ABX5PV40</accession>
<dbReference type="Proteomes" id="UP000248584">
    <property type="component" value="Unassembled WGS sequence"/>
</dbReference>
<dbReference type="RefSeq" id="WP_015363682.1">
    <property type="nucleotide sequence ID" value="NZ_QKZR01000006.1"/>
</dbReference>
<name>A0ABX5PV40_9FLAO</name>
<keyword evidence="1" id="KW-0472">Membrane</keyword>
<feature type="transmembrane region" description="Helical" evidence="1">
    <location>
        <begin position="86"/>
        <end position="108"/>
    </location>
</feature>
<keyword evidence="1" id="KW-0812">Transmembrane</keyword>
<keyword evidence="3" id="KW-1185">Reference proteome</keyword>
<evidence type="ECO:0000256" key="1">
    <source>
        <dbReference type="SAM" id="Phobius"/>
    </source>
</evidence>
<evidence type="ECO:0000313" key="3">
    <source>
        <dbReference type="Proteomes" id="UP000248584"/>
    </source>
</evidence>
<keyword evidence="1" id="KW-1133">Transmembrane helix</keyword>
<gene>
    <name evidence="2" type="ORF">LX97_03016</name>
</gene>
<comment type="caution">
    <text evidence="2">The sequence shown here is derived from an EMBL/GenBank/DDBJ whole genome shotgun (WGS) entry which is preliminary data.</text>
</comment>
<evidence type="ECO:0008006" key="4">
    <source>
        <dbReference type="Google" id="ProtNLM"/>
    </source>
</evidence>
<sequence length="164" mass="19190">MEIDQQIVLRPRFQEVLSLEKKDILNLFNQEAVKKEYIISIIDDHVFVRIPAVRAHFWSPELHLELVEKNEGTVLVKGLFGPKPTVWTMFMFFHFAVAGLFIASGIWLYTRFTLGEPIRFPLISMILMILVWFVLYVLGRIGRKTGSEQMHELKIFLDSLIKIK</sequence>
<organism evidence="2 3">
    <name type="scientific">Nonlabens dokdonensis</name>
    <dbReference type="NCBI Taxonomy" id="328515"/>
    <lineage>
        <taxon>Bacteria</taxon>
        <taxon>Pseudomonadati</taxon>
        <taxon>Bacteroidota</taxon>
        <taxon>Flavobacteriia</taxon>
        <taxon>Flavobacteriales</taxon>
        <taxon>Flavobacteriaceae</taxon>
        <taxon>Nonlabens</taxon>
    </lineage>
</organism>
<reference evidence="2 3" key="1">
    <citation type="submission" date="2018-06" db="EMBL/GenBank/DDBJ databases">
        <title>Genomic Encyclopedia of Archaeal and Bacterial Type Strains, Phase II (KMG-II): from individual species to whole genera.</title>
        <authorList>
            <person name="Goeker M."/>
        </authorList>
    </citation>
    <scope>NUCLEOTIDE SEQUENCE [LARGE SCALE GENOMIC DNA]</scope>
    <source>
        <strain evidence="2 3">DSM 17205</strain>
    </source>
</reference>
<evidence type="ECO:0000313" key="2">
    <source>
        <dbReference type="EMBL" id="PZX37921.1"/>
    </source>
</evidence>
<proteinExistence type="predicted"/>
<feature type="transmembrane region" description="Helical" evidence="1">
    <location>
        <begin position="120"/>
        <end position="139"/>
    </location>
</feature>
<dbReference type="EMBL" id="QKZR01000006">
    <property type="protein sequence ID" value="PZX37921.1"/>
    <property type="molecule type" value="Genomic_DNA"/>
</dbReference>
<protein>
    <recommendedName>
        <fullName evidence="4">GTP-binding protein</fullName>
    </recommendedName>
</protein>